<dbReference type="Gene3D" id="3.90.640.10">
    <property type="entry name" value="Actin, Chain A, domain 4"/>
    <property type="match status" value="1"/>
</dbReference>
<keyword evidence="3" id="KW-0067">ATP-binding</keyword>
<dbReference type="InterPro" id="IPR043129">
    <property type="entry name" value="ATPase_NBD"/>
</dbReference>
<evidence type="ECO:0000256" key="2">
    <source>
        <dbReference type="ARBA" id="ARBA00022741"/>
    </source>
</evidence>
<dbReference type="PANTHER" id="PTHR14187">
    <property type="entry name" value="ALPHA KINASE/ELONGATION FACTOR 2 KINASE"/>
    <property type="match status" value="1"/>
</dbReference>
<keyword evidence="4" id="KW-0346">Stress response</keyword>
<dbReference type="InterPro" id="IPR013126">
    <property type="entry name" value="Hsp_70_fam"/>
</dbReference>
<dbReference type="AlphaFoldDB" id="A0AAU0MUL5"/>
<dbReference type="GO" id="GO:0005524">
    <property type="term" value="F:ATP binding"/>
    <property type="evidence" value="ECO:0007669"/>
    <property type="project" value="UniProtKB-KW"/>
</dbReference>
<dbReference type="PANTHER" id="PTHR14187:SF5">
    <property type="entry name" value="HEAT SHOCK 70 KDA PROTEIN 12A"/>
    <property type="match status" value="1"/>
</dbReference>
<keyword evidence="2" id="KW-0547">Nucleotide-binding</keyword>
<reference evidence="4" key="1">
    <citation type="submission" date="2022-02" db="EMBL/GenBank/DDBJ databases">
        <authorList>
            <person name="Liu D.D."/>
        </authorList>
    </citation>
    <scope>NUCLEOTIDE SEQUENCE</scope>
</reference>
<dbReference type="EMBL" id="OM803164">
    <property type="protein sequence ID" value="WOS59943.1"/>
    <property type="molecule type" value="mRNA"/>
</dbReference>
<evidence type="ECO:0000313" key="4">
    <source>
        <dbReference type="EMBL" id="WOS59943.1"/>
    </source>
</evidence>
<proteinExistence type="evidence at transcript level"/>
<comment type="similarity">
    <text evidence="1">Belongs to the heat shock protein 70 family.</text>
</comment>
<dbReference type="Gene3D" id="3.30.420.40">
    <property type="match status" value="2"/>
</dbReference>
<dbReference type="Pfam" id="PF00012">
    <property type="entry name" value="HSP70"/>
    <property type="match status" value="1"/>
</dbReference>
<dbReference type="GO" id="GO:0140662">
    <property type="term" value="F:ATP-dependent protein folding chaperone"/>
    <property type="evidence" value="ECO:0007669"/>
    <property type="project" value="InterPro"/>
</dbReference>
<accession>A0AAU0MUL5</accession>
<protein>
    <submittedName>
        <fullName evidence="4">Heat shock protein family A member 12 variant X4</fullName>
    </submittedName>
</protein>
<organism evidence="4">
    <name type="scientific">Urechis unicinctus</name>
    <name type="common">Fat innkeeper worm</name>
    <name type="synonym">Chinese penis fish</name>
    <dbReference type="NCBI Taxonomy" id="6432"/>
    <lineage>
        <taxon>Eukaryota</taxon>
        <taxon>Metazoa</taxon>
        <taxon>Spiralia</taxon>
        <taxon>Lophotrochozoa</taxon>
        <taxon>Annelida</taxon>
        <taxon>Polychaeta</taxon>
        <taxon>Echiura</taxon>
        <taxon>Xenopneusta</taxon>
        <taxon>Urechidae</taxon>
        <taxon>Urechis</taxon>
    </lineage>
</organism>
<dbReference type="CDD" id="cd10229">
    <property type="entry name" value="ASKHA_NBD_HSP70_HSPA12"/>
    <property type="match status" value="1"/>
</dbReference>
<evidence type="ECO:0000256" key="1">
    <source>
        <dbReference type="ARBA" id="ARBA00007381"/>
    </source>
</evidence>
<name>A0AAU0MUL5_UREUN</name>
<evidence type="ECO:0000256" key="3">
    <source>
        <dbReference type="ARBA" id="ARBA00022840"/>
    </source>
</evidence>
<gene>
    <name evidence="4" type="primary">HSPA12</name>
</gene>
<sequence length="587" mass="64091">MAAGPSTHPFVAVAALDVGAAFSGYAFSFRTKPEDVTLFKLWGASCGIPCSFKTTTCLLLNANGELDSFGYEAQNKYLTLEEDEMNDYTFYEGFKMQLYDRKDLSRTTCVSSRNNRTCSLMDLMTFSLTYLKDSLIKHANQQTSGDVTASLLRWVVTVPAIWDDSAKQFMREAAVKAGLDDNTNASQLLIALEPEAASIQCRGTSVNSIGVEAGDRSMDSTGQLDVGTKFLVVDAGGGTLDMTAQEVLPEAQMQVLCCANGGPFGGVRVNELIAELLNQIYGADVMKRYREECTADYGALMNNIEVKKRTINREKKATFNLPISQALAEIATDYHKKPFAECISADMMEKGVVARSGILKIPHSMVLKAVTTITDHIVQNVDDQLKQSEVAGVSYIVMVGGFSESPVLQGAIKEQFGARYTVIIPSDASTAVLSGAVAFGHNPNVIYARRAQKTCAVEMWPPFVEGRHPESRKVVADDGACLVRGAVHVLVKKGEVVHRDEVRSYCVTPVYAAQPSIPIKVYRTDATDVMYADDPGMEQVKCCAVKLPGTGMHREAEVKFKFGETEVKIEAWDVLKGHMVHATYSCL</sequence>
<dbReference type="SUPFAM" id="SSF53067">
    <property type="entry name" value="Actin-like ATPase domain"/>
    <property type="match status" value="2"/>
</dbReference>